<dbReference type="AlphaFoldDB" id="A0AAV4THW9"/>
<comment type="caution">
    <text evidence="1">The sequence shown here is derived from an EMBL/GenBank/DDBJ whole genome shotgun (WGS) entry which is preliminary data.</text>
</comment>
<keyword evidence="2" id="KW-1185">Reference proteome</keyword>
<sequence>MIDIQVNSLTELLTTRVFTPTNSKSNDNLQGQTQLKRELSCLLQILGSQFFLHQINSASIQKLETLDAFAYDAWLPEICRRIILYADFLLWSSTVLNVDLMKYISDIKSPCVEFSPR</sequence>
<evidence type="ECO:0000313" key="2">
    <source>
        <dbReference type="Proteomes" id="UP001054945"/>
    </source>
</evidence>
<dbReference type="EMBL" id="BPLR01011129">
    <property type="protein sequence ID" value="GIY44345.1"/>
    <property type="molecule type" value="Genomic_DNA"/>
</dbReference>
<protein>
    <submittedName>
        <fullName evidence="1">Uncharacterized protein</fullName>
    </submittedName>
</protein>
<evidence type="ECO:0000313" key="1">
    <source>
        <dbReference type="EMBL" id="GIY44345.1"/>
    </source>
</evidence>
<name>A0AAV4THW9_CAEEX</name>
<proteinExistence type="predicted"/>
<dbReference type="Proteomes" id="UP001054945">
    <property type="component" value="Unassembled WGS sequence"/>
</dbReference>
<gene>
    <name evidence="1" type="ORF">CEXT_162931</name>
</gene>
<organism evidence="1 2">
    <name type="scientific">Caerostris extrusa</name>
    <name type="common">Bark spider</name>
    <name type="synonym">Caerostris bankana</name>
    <dbReference type="NCBI Taxonomy" id="172846"/>
    <lineage>
        <taxon>Eukaryota</taxon>
        <taxon>Metazoa</taxon>
        <taxon>Ecdysozoa</taxon>
        <taxon>Arthropoda</taxon>
        <taxon>Chelicerata</taxon>
        <taxon>Arachnida</taxon>
        <taxon>Araneae</taxon>
        <taxon>Araneomorphae</taxon>
        <taxon>Entelegynae</taxon>
        <taxon>Araneoidea</taxon>
        <taxon>Araneidae</taxon>
        <taxon>Caerostris</taxon>
    </lineage>
</organism>
<reference evidence="1 2" key="1">
    <citation type="submission" date="2021-06" db="EMBL/GenBank/DDBJ databases">
        <title>Caerostris extrusa draft genome.</title>
        <authorList>
            <person name="Kono N."/>
            <person name="Arakawa K."/>
        </authorList>
    </citation>
    <scope>NUCLEOTIDE SEQUENCE [LARGE SCALE GENOMIC DNA]</scope>
</reference>
<accession>A0AAV4THW9</accession>